<feature type="domain" description="DUF7730" evidence="2">
    <location>
        <begin position="202"/>
        <end position="327"/>
    </location>
</feature>
<dbReference type="InterPro" id="IPR038883">
    <property type="entry name" value="AN11006-like"/>
</dbReference>
<evidence type="ECO:0000256" key="1">
    <source>
        <dbReference type="SAM" id="MobiDB-lite"/>
    </source>
</evidence>
<feature type="domain" description="DUF7730" evidence="2">
    <location>
        <begin position="82"/>
        <end position="139"/>
    </location>
</feature>
<evidence type="ECO:0000259" key="2">
    <source>
        <dbReference type="Pfam" id="PF24864"/>
    </source>
</evidence>
<dbReference type="InterPro" id="IPR056632">
    <property type="entry name" value="DUF7730"/>
</dbReference>
<proteinExistence type="predicted"/>
<dbReference type="PANTHER" id="PTHR42085">
    <property type="entry name" value="F-BOX DOMAIN-CONTAINING PROTEIN"/>
    <property type="match status" value="1"/>
</dbReference>
<name>A0A423WG55_CYTCH</name>
<dbReference type="STRING" id="252740.A0A423WG55"/>
<dbReference type="Pfam" id="PF24864">
    <property type="entry name" value="DUF7730"/>
    <property type="match status" value="2"/>
</dbReference>
<dbReference type="EMBL" id="LJZO01000005">
    <property type="protein sequence ID" value="ROW02186.1"/>
    <property type="molecule type" value="Genomic_DNA"/>
</dbReference>
<sequence length="368" mass="42375">MARLTRPRSTERMHYFRSRLRKASCITDDDSHEDHSDDELPPPHPSTSLSPTPIEEELVSSSCLSSSSRDHAARIQPGDMVEQLQSAFFTGLPPEIRRMIYTEVWRASNDTLRLHIHAASDGSKLTHTSCKCSSVESSLDEEDPMQMDSWPGWRGKNQPPRWFWHAWGLRLRWGVHWRCQADAMTAWKTRDDGTCVDERILRRGSYLDVFLTCKRMYAEAIESFFESTTLIFTASEDAYLFFIQQPHPYQFKIHALDFSFTHFKDHLFLQPIASKHPRLAVGSNVPVSREVWTPLMLCVRENLPELQWLRVHLSTSAPAERVEMFLEVLRTWVQEGYGKVEERIDGLVYVGEGRQKAALEAAVDGPDP</sequence>
<accession>A0A423WG55</accession>
<comment type="caution">
    <text evidence="3">The sequence shown here is derived from an EMBL/GenBank/DDBJ whole genome shotgun (WGS) entry which is preliminary data.</text>
</comment>
<evidence type="ECO:0000313" key="4">
    <source>
        <dbReference type="Proteomes" id="UP000284375"/>
    </source>
</evidence>
<reference evidence="3 4" key="1">
    <citation type="submission" date="2015-09" db="EMBL/GenBank/DDBJ databases">
        <title>Host preference determinants of Valsa canker pathogens revealed by comparative genomics.</title>
        <authorList>
            <person name="Yin Z."/>
            <person name="Huang L."/>
        </authorList>
    </citation>
    <scope>NUCLEOTIDE SEQUENCE [LARGE SCALE GENOMIC DNA]</scope>
    <source>
        <strain evidence="3 4">YSFL</strain>
    </source>
</reference>
<evidence type="ECO:0000313" key="3">
    <source>
        <dbReference type="EMBL" id="ROW02186.1"/>
    </source>
</evidence>
<gene>
    <name evidence="3" type="ORF">VSDG_02407</name>
</gene>
<dbReference type="Proteomes" id="UP000284375">
    <property type="component" value="Unassembled WGS sequence"/>
</dbReference>
<feature type="region of interest" description="Disordered" evidence="1">
    <location>
        <begin position="26"/>
        <end position="71"/>
    </location>
</feature>
<feature type="compositionally biased region" description="Acidic residues" evidence="1">
    <location>
        <begin position="27"/>
        <end position="40"/>
    </location>
</feature>
<protein>
    <recommendedName>
        <fullName evidence="2">DUF7730 domain-containing protein</fullName>
    </recommendedName>
</protein>
<keyword evidence="4" id="KW-1185">Reference proteome</keyword>
<dbReference type="PANTHER" id="PTHR42085:SF2">
    <property type="entry name" value="F-BOX DOMAIN-CONTAINING PROTEIN"/>
    <property type="match status" value="1"/>
</dbReference>
<dbReference type="OrthoDB" id="4757095at2759"/>
<organism evidence="3 4">
    <name type="scientific">Cytospora chrysosperma</name>
    <name type="common">Cytospora canker fungus</name>
    <name type="synonym">Sphaeria chrysosperma</name>
    <dbReference type="NCBI Taxonomy" id="252740"/>
    <lineage>
        <taxon>Eukaryota</taxon>
        <taxon>Fungi</taxon>
        <taxon>Dikarya</taxon>
        <taxon>Ascomycota</taxon>
        <taxon>Pezizomycotina</taxon>
        <taxon>Sordariomycetes</taxon>
        <taxon>Sordariomycetidae</taxon>
        <taxon>Diaporthales</taxon>
        <taxon>Cytosporaceae</taxon>
        <taxon>Cytospora</taxon>
    </lineage>
</organism>
<dbReference type="AlphaFoldDB" id="A0A423WG55"/>